<comment type="cofactor">
    <cofactor evidence="1">
        <name>Mg(2+)</name>
        <dbReference type="ChEBI" id="CHEBI:18420"/>
    </cofactor>
</comment>
<gene>
    <name evidence="3" type="ORF">TKK_007598</name>
</gene>
<evidence type="ECO:0000259" key="2">
    <source>
        <dbReference type="Pfam" id="PF05970"/>
    </source>
</evidence>
<dbReference type="GO" id="GO:0043139">
    <property type="term" value="F:5'-3' DNA helicase activity"/>
    <property type="evidence" value="ECO:0007669"/>
    <property type="project" value="UniProtKB-EC"/>
</dbReference>
<evidence type="ECO:0000256" key="1">
    <source>
        <dbReference type="RuleBase" id="RU363044"/>
    </source>
</evidence>
<sequence>MSMLGARTLHQIERRCSDIFPHIQEPFGGLIVLMFGNFKQLQPVKDTALFMNKFNNSMSTNGNLVFHSFQLFVELSISHRQNQDSCFSQLLDHLADGNISDHEFNCLMQRKHTNLHSDEKIQFDNSIHLLPTNEMVLNVNTTCLRNLHKPVVSMKAIDKPLLSSNNEDNSGLADTLFLTIGCRVMLIDNPWVEGGLVNGSLGNIVAILYEDNVQPPNLPTYILVKFDTYDGPYVTNKLFPVTPIVRTWEKLGRKITRRQFPLKLAYAITIHKSQGLTLPSAVIDIGNKDFSSGLTYVALSRVRRLRVRHIHSVDNARLRSN</sequence>
<protein>
    <recommendedName>
        <fullName evidence="1">ATP-dependent DNA helicase</fullName>
        <ecNumber evidence="1">5.6.2.3</ecNumber>
    </recommendedName>
</protein>
<organism evidence="3 4">
    <name type="scientific">Trichogramma kaykai</name>
    <dbReference type="NCBI Taxonomy" id="54128"/>
    <lineage>
        <taxon>Eukaryota</taxon>
        <taxon>Metazoa</taxon>
        <taxon>Ecdysozoa</taxon>
        <taxon>Arthropoda</taxon>
        <taxon>Hexapoda</taxon>
        <taxon>Insecta</taxon>
        <taxon>Pterygota</taxon>
        <taxon>Neoptera</taxon>
        <taxon>Endopterygota</taxon>
        <taxon>Hymenoptera</taxon>
        <taxon>Apocrita</taxon>
        <taxon>Proctotrupomorpha</taxon>
        <taxon>Chalcidoidea</taxon>
        <taxon>Trichogrammatidae</taxon>
        <taxon>Trichogramma</taxon>
    </lineage>
</organism>
<dbReference type="CDD" id="cd18809">
    <property type="entry name" value="SF1_C_RecD"/>
    <property type="match status" value="1"/>
</dbReference>
<dbReference type="InterPro" id="IPR051055">
    <property type="entry name" value="PIF1_helicase"/>
</dbReference>
<keyword evidence="1" id="KW-0234">DNA repair</keyword>
<name>A0ABD2WZE7_9HYME</name>
<evidence type="ECO:0000313" key="3">
    <source>
        <dbReference type="EMBL" id="KAL3398438.1"/>
    </source>
</evidence>
<keyword evidence="1" id="KW-0347">Helicase</keyword>
<dbReference type="PANTHER" id="PTHR47642">
    <property type="entry name" value="ATP-DEPENDENT DNA HELICASE"/>
    <property type="match status" value="1"/>
</dbReference>
<dbReference type="PANTHER" id="PTHR47642:SF6">
    <property type="entry name" value="ATP-DEPENDENT DNA HELICASE"/>
    <property type="match status" value="1"/>
</dbReference>
<keyword evidence="1" id="KW-0233">DNA recombination</keyword>
<dbReference type="Gene3D" id="3.40.50.300">
    <property type="entry name" value="P-loop containing nucleotide triphosphate hydrolases"/>
    <property type="match status" value="2"/>
</dbReference>
<evidence type="ECO:0000313" key="4">
    <source>
        <dbReference type="Proteomes" id="UP001627154"/>
    </source>
</evidence>
<accession>A0ABD2WZE7</accession>
<comment type="caution">
    <text evidence="3">The sequence shown here is derived from an EMBL/GenBank/DDBJ whole genome shotgun (WGS) entry which is preliminary data.</text>
</comment>
<dbReference type="EMBL" id="JBJJXI010000059">
    <property type="protein sequence ID" value="KAL3398438.1"/>
    <property type="molecule type" value="Genomic_DNA"/>
</dbReference>
<keyword evidence="1" id="KW-0547">Nucleotide-binding</keyword>
<dbReference type="EC" id="5.6.2.3" evidence="1"/>
<keyword evidence="1" id="KW-0067">ATP-binding</keyword>
<dbReference type="InterPro" id="IPR027417">
    <property type="entry name" value="P-loop_NTPase"/>
</dbReference>
<dbReference type="SUPFAM" id="SSF52540">
    <property type="entry name" value="P-loop containing nucleoside triphosphate hydrolases"/>
    <property type="match status" value="1"/>
</dbReference>
<dbReference type="GO" id="GO:0006310">
    <property type="term" value="P:DNA recombination"/>
    <property type="evidence" value="ECO:0007669"/>
    <property type="project" value="UniProtKB-KW"/>
</dbReference>
<reference evidence="3 4" key="1">
    <citation type="journal article" date="2024" name="bioRxiv">
        <title>A reference genome for Trichogramma kaykai: A tiny desert-dwelling parasitoid wasp with competing sex-ratio distorters.</title>
        <authorList>
            <person name="Culotta J."/>
            <person name="Lindsey A.R."/>
        </authorList>
    </citation>
    <scope>NUCLEOTIDE SEQUENCE [LARGE SCALE GENOMIC DNA]</scope>
    <source>
        <strain evidence="3 4">KSX58</strain>
    </source>
</reference>
<keyword evidence="1" id="KW-0378">Hydrolase</keyword>
<dbReference type="GO" id="GO:0005524">
    <property type="term" value="F:ATP binding"/>
    <property type="evidence" value="ECO:0007669"/>
    <property type="project" value="UniProtKB-KW"/>
</dbReference>
<dbReference type="Proteomes" id="UP001627154">
    <property type="component" value="Unassembled WGS sequence"/>
</dbReference>
<keyword evidence="4" id="KW-1185">Reference proteome</keyword>
<dbReference type="GO" id="GO:0016787">
    <property type="term" value="F:hydrolase activity"/>
    <property type="evidence" value="ECO:0007669"/>
    <property type="project" value="UniProtKB-KW"/>
</dbReference>
<dbReference type="AlphaFoldDB" id="A0ABD2WZE7"/>
<keyword evidence="1" id="KW-0227">DNA damage</keyword>
<dbReference type="InterPro" id="IPR010285">
    <property type="entry name" value="DNA_helicase_pif1-like_DEAD"/>
</dbReference>
<feature type="domain" description="DNA helicase Pif1-like DEAD-box helicase" evidence="2">
    <location>
        <begin position="2"/>
        <end position="102"/>
    </location>
</feature>
<proteinExistence type="inferred from homology"/>
<dbReference type="Pfam" id="PF05970">
    <property type="entry name" value="PIF1"/>
    <property type="match status" value="1"/>
</dbReference>
<comment type="similarity">
    <text evidence="1">Belongs to the helicase family.</text>
</comment>
<dbReference type="GO" id="GO:0006281">
    <property type="term" value="P:DNA repair"/>
    <property type="evidence" value="ECO:0007669"/>
    <property type="project" value="UniProtKB-KW"/>
</dbReference>
<dbReference type="Gene3D" id="2.30.30.940">
    <property type="match status" value="1"/>
</dbReference>
<comment type="catalytic activity">
    <reaction evidence="1">
        <text>ATP + H2O = ADP + phosphate + H(+)</text>
        <dbReference type="Rhea" id="RHEA:13065"/>
        <dbReference type="ChEBI" id="CHEBI:15377"/>
        <dbReference type="ChEBI" id="CHEBI:15378"/>
        <dbReference type="ChEBI" id="CHEBI:30616"/>
        <dbReference type="ChEBI" id="CHEBI:43474"/>
        <dbReference type="ChEBI" id="CHEBI:456216"/>
        <dbReference type="EC" id="5.6.2.3"/>
    </reaction>
</comment>